<dbReference type="STRING" id="1416806.CAL12_26975"/>
<sequence>MSLNIVIVGATSAIAQAVARRYAREQASFFLVARDRQKLDLVASDLQARGAARVQTYCMDATDYAGIEAMCMAAWQALPPVDVALVAHGTLPDQARTETDWEYALKEFRTNGESAIAFLGALANRFESQGRGVLAIIGSVAGDRGRGSNYLYGAAKAAIDAYASGLRARMFKVGVHVLTIKPGFVATPMTAGLDLPAKLTAQPDKVAADIVRAIARRKDVLYTPGFWRLIMTVIRSLPSFILKRSNL</sequence>
<protein>
    <submittedName>
        <fullName evidence="3">Short-chain dehydrogenase</fullName>
    </submittedName>
</protein>
<proteinExistence type="inferred from homology"/>
<dbReference type="InterPro" id="IPR036291">
    <property type="entry name" value="NAD(P)-bd_dom_sf"/>
</dbReference>
<dbReference type="NCBIfam" id="NF005489">
    <property type="entry name" value="PRK07102.1"/>
    <property type="match status" value="1"/>
</dbReference>
<dbReference type="InterPro" id="IPR002347">
    <property type="entry name" value="SDR_fam"/>
</dbReference>
<dbReference type="KEGG" id="bgv:CAL12_26975"/>
<comment type="similarity">
    <text evidence="1">Belongs to the short-chain dehydrogenases/reductases (SDR) family.</text>
</comment>
<dbReference type="RefSeq" id="WP_086067423.1">
    <property type="nucleotide sequence ID" value="NZ_CP021108.1"/>
</dbReference>
<dbReference type="SUPFAM" id="SSF51735">
    <property type="entry name" value="NAD(P)-binding Rossmann-fold domains"/>
    <property type="match status" value="1"/>
</dbReference>
<dbReference type="PROSITE" id="PS00061">
    <property type="entry name" value="ADH_SHORT"/>
    <property type="match status" value="1"/>
</dbReference>
<dbReference type="OrthoDB" id="335726at2"/>
<evidence type="ECO:0000313" key="4">
    <source>
        <dbReference type="Proteomes" id="UP000194151"/>
    </source>
</evidence>
<dbReference type="AlphaFoldDB" id="A0A1W6YSL3"/>
<dbReference type="InterPro" id="IPR020904">
    <property type="entry name" value="Sc_DH/Rdtase_CS"/>
</dbReference>
<keyword evidence="2" id="KW-0560">Oxidoreductase</keyword>
<dbReference type="GO" id="GO:0016491">
    <property type="term" value="F:oxidoreductase activity"/>
    <property type="evidence" value="ECO:0007669"/>
    <property type="project" value="UniProtKB-KW"/>
</dbReference>
<evidence type="ECO:0000256" key="1">
    <source>
        <dbReference type="ARBA" id="ARBA00006484"/>
    </source>
</evidence>
<dbReference type="Proteomes" id="UP000194151">
    <property type="component" value="Chromosome"/>
</dbReference>
<dbReference type="PANTHER" id="PTHR44196">
    <property type="entry name" value="DEHYDROGENASE/REDUCTASE SDR FAMILY MEMBER 7B"/>
    <property type="match status" value="1"/>
</dbReference>
<evidence type="ECO:0000313" key="3">
    <source>
        <dbReference type="EMBL" id="ARP84100.1"/>
    </source>
</evidence>
<dbReference type="PANTHER" id="PTHR44196:SF3">
    <property type="entry name" value="SHORT CHAIN DEHYDROGENASE FAMILY PROTEIN"/>
    <property type="match status" value="1"/>
</dbReference>
<accession>A0A1W6YSL3</accession>
<dbReference type="Gene3D" id="3.40.50.720">
    <property type="entry name" value="NAD(P)-binding Rossmann-like Domain"/>
    <property type="match status" value="1"/>
</dbReference>
<evidence type="ECO:0000256" key="2">
    <source>
        <dbReference type="ARBA" id="ARBA00023002"/>
    </source>
</evidence>
<name>A0A1W6YSL3_9BORD</name>
<gene>
    <name evidence="3" type="ORF">CAL12_26975</name>
</gene>
<dbReference type="Pfam" id="PF00106">
    <property type="entry name" value="adh_short"/>
    <property type="match status" value="1"/>
</dbReference>
<dbReference type="PRINTS" id="PR00081">
    <property type="entry name" value="GDHRDH"/>
</dbReference>
<organism evidence="3 4">
    <name type="scientific">Bordetella genomosp. 8</name>
    <dbReference type="NCBI Taxonomy" id="1416806"/>
    <lineage>
        <taxon>Bacteria</taxon>
        <taxon>Pseudomonadati</taxon>
        <taxon>Pseudomonadota</taxon>
        <taxon>Betaproteobacteria</taxon>
        <taxon>Burkholderiales</taxon>
        <taxon>Alcaligenaceae</taxon>
        <taxon>Bordetella</taxon>
    </lineage>
</organism>
<dbReference type="GO" id="GO:0016020">
    <property type="term" value="C:membrane"/>
    <property type="evidence" value="ECO:0007669"/>
    <property type="project" value="TreeGrafter"/>
</dbReference>
<keyword evidence="4" id="KW-1185">Reference proteome</keyword>
<reference evidence="3 4" key="1">
    <citation type="submission" date="2017-05" db="EMBL/GenBank/DDBJ databases">
        <title>Complete and WGS of Bordetella genogroups.</title>
        <authorList>
            <person name="Spilker T."/>
            <person name="LiPuma J."/>
        </authorList>
    </citation>
    <scope>NUCLEOTIDE SEQUENCE [LARGE SCALE GENOMIC DNA]</scope>
    <source>
        <strain evidence="3 4">AU19157</strain>
    </source>
</reference>
<dbReference type="EMBL" id="CP021108">
    <property type="protein sequence ID" value="ARP84100.1"/>
    <property type="molecule type" value="Genomic_DNA"/>
</dbReference>